<feature type="non-terminal residue" evidence="2">
    <location>
        <position position="1"/>
    </location>
</feature>
<proteinExistence type="predicted"/>
<protein>
    <submittedName>
        <fullName evidence="2">Uncharacterized protein</fullName>
    </submittedName>
</protein>
<name>A0ABR4FIA1_9EURO</name>
<evidence type="ECO:0000313" key="3">
    <source>
        <dbReference type="Proteomes" id="UP001610563"/>
    </source>
</evidence>
<feature type="region of interest" description="Disordered" evidence="1">
    <location>
        <begin position="123"/>
        <end position="163"/>
    </location>
</feature>
<organism evidence="2 3">
    <name type="scientific">Aspergillus keveii</name>
    <dbReference type="NCBI Taxonomy" id="714993"/>
    <lineage>
        <taxon>Eukaryota</taxon>
        <taxon>Fungi</taxon>
        <taxon>Dikarya</taxon>
        <taxon>Ascomycota</taxon>
        <taxon>Pezizomycotina</taxon>
        <taxon>Eurotiomycetes</taxon>
        <taxon>Eurotiomycetidae</taxon>
        <taxon>Eurotiales</taxon>
        <taxon>Aspergillaceae</taxon>
        <taxon>Aspergillus</taxon>
        <taxon>Aspergillus subgen. Nidulantes</taxon>
    </lineage>
</organism>
<gene>
    <name evidence="2" type="ORF">BJX66DRAFT_319389</name>
</gene>
<dbReference type="Proteomes" id="UP001610563">
    <property type="component" value="Unassembled WGS sequence"/>
</dbReference>
<keyword evidence="3" id="KW-1185">Reference proteome</keyword>
<reference evidence="2 3" key="1">
    <citation type="submission" date="2024-07" db="EMBL/GenBank/DDBJ databases">
        <title>Section-level genome sequencing and comparative genomics of Aspergillus sections Usti and Cavernicolus.</title>
        <authorList>
            <consortium name="Lawrence Berkeley National Laboratory"/>
            <person name="Nybo J.L."/>
            <person name="Vesth T.C."/>
            <person name="Theobald S."/>
            <person name="Frisvad J.C."/>
            <person name="Larsen T.O."/>
            <person name="Kjaerboelling I."/>
            <person name="Rothschild-Mancinelli K."/>
            <person name="Lyhne E.K."/>
            <person name="Kogle M.E."/>
            <person name="Barry K."/>
            <person name="Clum A."/>
            <person name="Na H."/>
            <person name="Ledsgaard L."/>
            <person name="Lin J."/>
            <person name="Lipzen A."/>
            <person name="Kuo A."/>
            <person name="Riley R."/>
            <person name="Mondo S."/>
            <person name="Labutti K."/>
            <person name="Haridas S."/>
            <person name="Pangalinan J."/>
            <person name="Salamov A.A."/>
            <person name="Simmons B.A."/>
            <person name="Magnuson J.K."/>
            <person name="Chen J."/>
            <person name="Drula E."/>
            <person name="Henrissat B."/>
            <person name="Wiebenga A."/>
            <person name="Lubbers R.J."/>
            <person name="Gomes A.C."/>
            <person name="Makela M.R."/>
            <person name="Stajich J."/>
            <person name="Grigoriev I.V."/>
            <person name="Mortensen U.H."/>
            <person name="De Vries R.P."/>
            <person name="Baker S.E."/>
            <person name="Andersen M.R."/>
        </authorList>
    </citation>
    <scope>NUCLEOTIDE SEQUENCE [LARGE SCALE GENOMIC DNA]</scope>
    <source>
        <strain evidence="2 3">CBS 209.92</strain>
    </source>
</reference>
<evidence type="ECO:0000256" key="1">
    <source>
        <dbReference type="SAM" id="MobiDB-lite"/>
    </source>
</evidence>
<feature type="compositionally biased region" description="Polar residues" evidence="1">
    <location>
        <begin position="134"/>
        <end position="144"/>
    </location>
</feature>
<sequence length="163" mass="18298">VLLSYGSHDRKLGLTEIKTQNEEATANIENKTVESTDHFTLQFPSLPAKATEDKTGVTLTDSKEISVLKMRMPGCRENSILMPHGPVTRAKKRAAELESEDAGYGKRLRLKRCFEAEDKRLRMVRSGRPGVIRTQGTASGNSRLPVQRRSHSPPLTRSRSRRQ</sequence>
<comment type="caution">
    <text evidence="2">The sequence shown here is derived from an EMBL/GenBank/DDBJ whole genome shotgun (WGS) entry which is preliminary data.</text>
</comment>
<accession>A0ABR4FIA1</accession>
<evidence type="ECO:0000313" key="2">
    <source>
        <dbReference type="EMBL" id="KAL2782969.1"/>
    </source>
</evidence>
<dbReference type="EMBL" id="JBFTWV010000289">
    <property type="protein sequence ID" value="KAL2782969.1"/>
    <property type="molecule type" value="Genomic_DNA"/>
</dbReference>